<feature type="compositionally biased region" description="Pro residues" evidence="1">
    <location>
        <begin position="64"/>
        <end position="82"/>
    </location>
</feature>
<proteinExistence type="predicted"/>
<feature type="signal peptide" evidence="2">
    <location>
        <begin position="1"/>
        <end position="25"/>
    </location>
</feature>
<feature type="compositionally biased region" description="Gly residues" evidence="1">
    <location>
        <begin position="84"/>
        <end position="95"/>
    </location>
</feature>
<sequence>MYLFNSKCIAASTILFIASFWQVDAQAAAWPATSYSPYFQSLFAQASAPVAAIPSGLGAQGPSIPVPGPPGGAPFPPMPSPMPIGGGPGGPIGPAYGGGTPGAGLLGSGAAYAPAVGPAGFGRR</sequence>
<accession>A0A915DV75</accession>
<keyword evidence="2" id="KW-0732">Signal</keyword>
<feature type="region of interest" description="Disordered" evidence="1">
    <location>
        <begin position="61"/>
        <end position="95"/>
    </location>
</feature>
<dbReference type="WBParaSite" id="jg23526">
    <property type="protein sequence ID" value="jg23526"/>
    <property type="gene ID" value="jg23526"/>
</dbReference>
<organism evidence="3 4">
    <name type="scientific">Ditylenchus dipsaci</name>
    <dbReference type="NCBI Taxonomy" id="166011"/>
    <lineage>
        <taxon>Eukaryota</taxon>
        <taxon>Metazoa</taxon>
        <taxon>Ecdysozoa</taxon>
        <taxon>Nematoda</taxon>
        <taxon>Chromadorea</taxon>
        <taxon>Rhabditida</taxon>
        <taxon>Tylenchina</taxon>
        <taxon>Tylenchomorpha</taxon>
        <taxon>Sphaerularioidea</taxon>
        <taxon>Anguinidae</taxon>
        <taxon>Anguininae</taxon>
        <taxon>Ditylenchus</taxon>
    </lineage>
</organism>
<keyword evidence="3" id="KW-1185">Reference proteome</keyword>
<evidence type="ECO:0000256" key="1">
    <source>
        <dbReference type="SAM" id="MobiDB-lite"/>
    </source>
</evidence>
<dbReference type="Proteomes" id="UP000887574">
    <property type="component" value="Unplaced"/>
</dbReference>
<name>A0A915DV75_9BILA</name>
<evidence type="ECO:0000256" key="2">
    <source>
        <dbReference type="SAM" id="SignalP"/>
    </source>
</evidence>
<reference evidence="4" key="1">
    <citation type="submission" date="2022-11" db="UniProtKB">
        <authorList>
            <consortium name="WormBaseParasite"/>
        </authorList>
    </citation>
    <scope>IDENTIFICATION</scope>
</reference>
<evidence type="ECO:0000313" key="3">
    <source>
        <dbReference type="Proteomes" id="UP000887574"/>
    </source>
</evidence>
<protein>
    <submittedName>
        <fullName evidence="4">Uncharacterized protein</fullName>
    </submittedName>
</protein>
<evidence type="ECO:0000313" key="4">
    <source>
        <dbReference type="WBParaSite" id="jg23526"/>
    </source>
</evidence>
<dbReference type="AlphaFoldDB" id="A0A915DV75"/>
<feature type="chain" id="PRO_5037263521" evidence="2">
    <location>
        <begin position="26"/>
        <end position="124"/>
    </location>
</feature>